<gene>
    <name evidence="1" type="ORF">PS900_01821</name>
</gene>
<comment type="caution">
    <text evidence="1">The sequence shown here is derived from an EMBL/GenBank/DDBJ whole genome shotgun (WGS) entry which is preliminary data.</text>
</comment>
<organism evidence="1 2">
    <name type="scientific">Pseudomonas fluorescens</name>
    <dbReference type="NCBI Taxonomy" id="294"/>
    <lineage>
        <taxon>Bacteria</taxon>
        <taxon>Pseudomonadati</taxon>
        <taxon>Pseudomonadota</taxon>
        <taxon>Gammaproteobacteria</taxon>
        <taxon>Pseudomonadales</taxon>
        <taxon>Pseudomonadaceae</taxon>
        <taxon>Pseudomonas</taxon>
    </lineage>
</organism>
<sequence length="316" mass="32933">MTDFNPTAAQLAALASLSDADLMAPLSFDGVVPETPAPAPVPVERSGGVPEVPALEALLAKADAIALAATTTDLPPRSPRVTGVPAGESVSGILRSNGGKLSAALRQVVGEHIKTAEDLRYALRVFASHGVNSLNGNRYRDLLERERAAAETAGAEWTDKVLTAVQGEVAAVHAAAHLTAAEFKFLLELVDTDRASMAQNLAGPSVDVPALVKGRGLDWRELADAWADACRLRGSVTFEAGKDAAGWSSYNITVAPGAGWVLSVFVDQAWIPLEASAAGKARAIADREQVLLARSQAAKPAPYLGTVFADKLRGSV</sequence>
<name>A0A8H2NQI8_PSEFL</name>
<dbReference type="EMBL" id="CABVIE010000005">
    <property type="protein sequence ID" value="VVO81165.1"/>
    <property type="molecule type" value="Genomic_DNA"/>
</dbReference>
<dbReference type="AlphaFoldDB" id="A0A8H2NQI8"/>
<protein>
    <submittedName>
        <fullName evidence="1">Uncharacterized protein</fullName>
    </submittedName>
</protein>
<evidence type="ECO:0000313" key="2">
    <source>
        <dbReference type="Proteomes" id="UP000325723"/>
    </source>
</evidence>
<dbReference type="RefSeq" id="WP_150757540.1">
    <property type="nucleotide sequence ID" value="NZ_CABVIE010000005.1"/>
</dbReference>
<dbReference type="Proteomes" id="UP000325723">
    <property type="component" value="Unassembled WGS sequence"/>
</dbReference>
<evidence type="ECO:0000313" key="1">
    <source>
        <dbReference type="EMBL" id="VVO81165.1"/>
    </source>
</evidence>
<accession>A0A8H2NQI8</accession>
<reference evidence="1 2" key="1">
    <citation type="submission" date="2019-09" db="EMBL/GenBank/DDBJ databases">
        <authorList>
            <person name="Chandra G."/>
            <person name="Truman W A."/>
        </authorList>
    </citation>
    <scope>NUCLEOTIDE SEQUENCE [LARGE SCALE GENOMIC DNA]</scope>
    <source>
        <strain evidence="1">PS900</strain>
    </source>
</reference>
<proteinExistence type="predicted"/>